<dbReference type="Pfam" id="PF00782">
    <property type="entry name" value="DSPc"/>
    <property type="match status" value="3"/>
</dbReference>
<dbReference type="Proteomes" id="UP000695023">
    <property type="component" value="Unplaced"/>
</dbReference>
<dbReference type="PANTHER" id="PTHR45682:SF6">
    <property type="entry name" value="DUAL SPECIFICITY PHOSPHATASE 29"/>
    <property type="match status" value="1"/>
</dbReference>
<dbReference type="SMART" id="SM00195">
    <property type="entry name" value="DSPc"/>
    <property type="match status" value="3"/>
</dbReference>
<accession>A0A9Y6JBY1</accession>
<evidence type="ECO:0000256" key="12">
    <source>
        <dbReference type="ARBA" id="ARBA00045755"/>
    </source>
</evidence>
<dbReference type="RefSeq" id="XP_013767109.1">
    <property type="nucleotide sequence ID" value="XM_013911655.1"/>
</dbReference>
<proteinExistence type="inferred from homology"/>
<evidence type="ECO:0000256" key="7">
    <source>
        <dbReference type="ARBA" id="ARBA00022801"/>
    </source>
</evidence>
<evidence type="ECO:0000256" key="17">
    <source>
        <dbReference type="SAM" id="MobiDB-lite"/>
    </source>
</evidence>
<evidence type="ECO:0000256" key="5">
    <source>
        <dbReference type="ARBA" id="ARBA00013081"/>
    </source>
</evidence>
<comment type="catalytic activity">
    <reaction evidence="14">
        <text>O-phospho-L-threonyl-[protein] + H2O = L-threonyl-[protein] + phosphate</text>
        <dbReference type="Rhea" id="RHEA:47004"/>
        <dbReference type="Rhea" id="RHEA-COMP:11060"/>
        <dbReference type="Rhea" id="RHEA-COMP:11605"/>
        <dbReference type="ChEBI" id="CHEBI:15377"/>
        <dbReference type="ChEBI" id="CHEBI:30013"/>
        <dbReference type="ChEBI" id="CHEBI:43474"/>
        <dbReference type="ChEBI" id="CHEBI:61977"/>
        <dbReference type="EC" id="3.1.3.16"/>
    </reaction>
</comment>
<feature type="domain" description="Tyrosine-protein phosphatase" evidence="18">
    <location>
        <begin position="404"/>
        <end position="553"/>
    </location>
</feature>
<evidence type="ECO:0000256" key="13">
    <source>
        <dbReference type="ARBA" id="ARBA00047761"/>
    </source>
</evidence>
<reference evidence="21" key="1">
    <citation type="submission" date="2025-08" db="UniProtKB">
        <authorList>
            <consortium name="RefSeq"/>
        </authorList>
    </citation>
    <scope>IDENTIFICATION</scope>
</reference>
<evidence type="ECO:0000256" key="15">
    <source>
        <dbReference type="ARBA" id="ARBA00051722"/>
    </source>
</evidence>
<dbReference type="GO" id="GO:0043409">
    <property type="term" value="P:negative regulation of MAPK cascade"/>
    <property type="evidence" value="ECO:0007669"/>
    <property type="project" value="TreeGrafter"/>
</dbReference>
<feature type="compositionally biased region" description="Basic and acidic residues" evidence="17">
    <location>
        <begin position="352"/>
        <end position="364"/>
    </location>
</feature>
<dbReference type="EC" id="3.1.3.16" evidence="5"/>
<dbReference type="GO" id="GO:0033549">
    <property type="term" value="F:MAP kinase phosphatase activity"/>
    <property type="evidence" value="ECO:0007669"/>
    <property type="project" value="TreeGrafter"/>
</dbReference>
<dbReference type="PROSITE" id="PS00383">
    <property type="entry name" value="TYR_PHOSPHATASE_1"/>
    <property type="match status" value="3"/>
</dbReference>
<keyword evidence="9" id="KW-0539">Nucleus</keyword>
<evidence type="ECO:0000256" key="14">
    <source>
        <dbReference type="ARBA" id="ARBA00048336"/>
    </source>
</evidence>
<dbReference type="GO" id="GO:0004725">
    <property type="term" value="F:protein tyrosine phosphatase activity"/>
    <property type="evidence" value="ECO:0007669"/>
    <property type="project" value="UniProtKB-EC"/>
</dbReference>
<evidence type="ECO:0000256" key="1">
    <source>
        <dbReference type="ARBA" id="ARBA00004123"/>
    </source>
</evidence>
<evidence type="ECO:0000313" key="20">
    <source>
        <dbReference type="Proteomes" id="UP000695023"/>
    </source>
</evidence>
<dbReference type="InterPro" id="IPR000387">
    <property type="entry name" value="Tyr_Pase_dom"/>
</dbReference>
<dbReference type="GO" id="GO:0005737">
    <property type="term" value="C:cytoplasm"/>
    <property type="evidence" value="ECO:0007669"/>
    <property type="project" value="UniProtKB-SubCell"/>
</dbReference>
<dbReference type="EC" id="3.1.3.48" evidence="4"/>
<evidence type="ECO:0000256" key="9">
    <source>
        <dbReference type="ARBA" id="ARBA00023242"/>
    </source>
</evidence>
<evidence type="ECO:0000256" key="4">
    <source>
        <dbReference type="ARBA" id="ARBA00013064"/>
    </source>
</evidence>
<dbReference type="GO" id="GO:0004722">
    <property type="term" value="F:protein serine/threonine phosphatase activity"/>
    <property type="evidence" value="ECO:0007669"/>
    <property type="project" value="UniProtKB-EC"/>
</dbReference>
<dbReference type="InterPro" id="IPR016130">
    <property type="entry name" value="Tyr_Pase_AS"/>
</dbReference>
<dbReference type="InterPro" id="IPR020405">
    <property type="entry name" value="Atypical_DUSP_subfamA"/>
</dbReference>
<sequence>MPRGLGCLASPEGAEGRYETPPASELQRLMWTKKGTSNHLDEVHPGIYIGDMYAAKDKRTLQAHRITHVLNAADGKFNVNTGPSFYRDTAITYHGVEAFDMPSFDLSPFFYPAANFIKSALSSPTGKVFVHCAMGLSRSSTLVLAYLMIHENMTLVDAIKAVGANRNISPNNGFLEQLRALDTKLHCQGLSRSFNGRTAAARDKTLLAKLEITHVVNAADGPQHIDTGPGFYADASILYHGVEAPDWKVLVHCARGISRSAALTLAFLMIKERLTLVEAVEVVCRHRNILPNVGFLNQLRELDSSLFTTKTLPCSAFKGCFTTSCQNDENQIPGKKNEGLQSPANKSCVRGSHGEKMASRESKTGTKINVTRAAEESSPVDDYSTPGGYELEKILNRGSVAYTHVNEVWPNVFIGDEDTAKDKYTLKKLGITHILNAAEGTWNNVDTGAGYYSDMDIVYYGVVAEDVATFDLSQYFFSAAQFIEKTLSNPQNKLLVHCVMGRSRSATLFLAYLMICENMTVVDAIEHVKKRRRIIPNWGFLKQLRELDQHLLEKRGESAGES</sequence>
<feature type="active site" description="Phosphocysteine intermediate" evidence="16">
    <location>
        <position position="498"/>
    </location>
</feature>
<evidence type="ECO:0000256" key="10">
    <source>
        <dbReference type="ARBA" id="ARBA00023845"/>
    </source>
</evidence>
<dbReference type="PRINTS" id="PR01908">
    <property type="entry name" value="ADSPHPHTASE"/>
</dbReference>
<comment type="catalytic activity">
    <reaction evidence="15">
        <text>O-phospho-L-tyrosyl-[protein] + H2O = L-tyrosyl-[protein] + phosphate</text>
        <dbReference type="Rhea" id="RHEA:10684"/>
        <dbReference type="Rhea" id="RHEA-COMP:10136"/>
        <dbReference type="Rhea" id="RHEA-COMP:20101"/>
        <dbReference type="ChEBI" id="CHEBI:15377"/>
        <dbReference type="ChEBI" id="CHEBI:43474"/>
        <dbReference type="ChEBI" id="CHEBI:46858"/>
        <dbReference type="ChEBI" id="CHEBI:61978"/>
        <dbReference type="EC" id="3.1.3.48"/>
    </reaction>
</comment>
<comment type="subcellular location">
    <subcellularLocation>
        <location evidence="2">Cytoplasm</location>
    </subcellularLocation>
    <subcellularLocation>
        <location evidence="1">Nucleus</location>
    </subcellularLocation>
</comment>
<evidence type="ECO:0000259" key="18">
    <source>
        <dbReference type="PROSITE" id="PS50054"/>
    </source>
</evidence>
<dbReference type="SUPFAM" id="SSF52799">
    <property type="entry name" value="(Phosphotyrosine protein) phosphatases II"/>
    <property type="match status" value="3"/>
</dbReference>
<evidence type="ECO:0000256" key="16">
    <source>
        <dbReference type="PIRSR" id="PIRSR620405-1"/>
    </source>
</evidence>
<comment type="catalytic activity">
    <reaction evidence="13">
        <text>O-phospho-L-seryl-[protein] + H2O = L-seryl-[protein] + phosphate</text>
        <dbReference type="Rhea" id="RHEA:20629"/>
        <dbReference type="Rhea" id="RHEA-COMP:9863"/>
        <dbReference type="Rhea" id="RHEA-COMP:11604"/>
        <dbReference type="ChEBI" id="CHEBI:15377"/>
        <dbReference type="ChEBI" id="CHEBI:29999"/>
        <dbReference type="ChEBI" id="CHEBI:43474"/>
        <dbReference type="ChEBI" id="CHEBI:83421"/>
        <dbReference type="EC" id="3.1.3.16"/>
    </reaction>
</comment>
<evidence type="ECO:0000256" key="11">
    <source>
        <dbReference type="ARBA" id="ARBA00033152"/>
    </source>
</evidence>
<dbReference type="InterPro" id="IPR000340">
    <property type="entry name" value="Dual-sp_phosphatase_cat-dom"/>
</dbReference>
<dbReference type="GO" id="GO:0008138">
    <property type="term" value="F:protein tyrosine/serine/threonine phosphatase activity"/>
    <property type="evidence" value="ECO:0007669"/>
    <property type="project" value="InterPro"/>
</dbReference>
<feature type="domain" description="Tyrosine-protein phosphatase" evidence="18">
    <location>
        <begin position="38"/>
        <end position="187"/>
    </location>
</feature>
<evidence type="ECO:0000256" key="3">
    <source>
        <dbReference type="ARBA" id="ARBA00008601"/>
    </source>
</evidence>
<dbReference type="InterPro" id="IPR020422">
    <property type="entry name" value="TYR_PHOSPHATASE_DUAL_dom"/>
</dbReference>
<comment type="similarity">
    <text evidence="3">Belongs to the protein-tyrosine phosphatase family. Non-receptor class dual specificity subfamily.</text>
</comment>
<feature type="domain" description="Tyrosine specific protein phosphatases" evidence="19">
    <location>
        <begin position="248"/>
        <end position="287"/>
    </location>
</feature>
<evidence type="ECO:0000256" key="8">
    <source>
        <dbReference type="ARBA" id="ARBA00022912"/>
    </source>
</evidence>
<evidence type="ECO:0000256" key="2">
    <source>
        <dbReference type="ARBA" id="ARBA00004496"/>
    </source>
</evidence>
<evidence type="ECO:0000259" key="19">
    <source>
        <dbReference type="PROSITE" id="PS50056"/>
    </source>
</evidence>
<organism evidence="20 21">
    <name type="scientific">Pundamilia nyererei</name>
    <dbReference type="NCBI Taxonomy" id="303518"/>
    <lineage>
        <taxon>Eukaryota</taxon>
        <taxon>Metazoa</taxon>
        <taxon>Chordata</taxon>
        <taxon>Craniata</taxon>
        <taxon>Vertebrata</taxon>
        <taxon>Euteleostomi</taxon>
        <taxon>Actinopterygii</taxon>
        <taxon>Neopterygii</taxon>
        <taxon>Teleostei</taxon>
        <taxon>Neoteleostei</taxon>
        <taxon>Acanthomorphata</taxon>
        <taxon>Ovalentaria</taxon>
        <taxon>Cichlomorphae</taxon>
        <taxon>Cichliformes</taxon>
        <taxon>Cichlidae</taxon>
        <taxon>African cichlids</taxon>
        <taxon>Pseudocrenilabrinae</taxon>
        <taxon>Haplochromini</taxon>
        <taxon>Pundamilia</taxon>
    </lineage>
</organism>
<keyword evidence="8" id="KW-0904">Protein phosphatase</keyword>
<comment type="function">
    <text evidence="12">Dual specificity phosphatase able to dephosphorylate phosphotyrosine, phosphoserine and phosphothreonine residues within the same substrate, with a preference for phosphotyrosine as a substrate. Involved in the modulation of AMPK and MAPK1/2 signaling pathways.</text>
</comment>
<dbReference type="PRINTS" id="PR01909">
    <property type="entry name" value="ADSPHPHTASEA"/>
</dbReference>
<gene>
    <name evidence="21" type="primary">LOC102210741</name>
</gene>
<protein>
    <recommendedName>
        <fullName evidence="10">Dual specificity phosphatase 29</fullName>
        <ecNumber evidence="5">3.1.3.16</ecNumber>
        <ecNumber evidence="4">3.1.3.48</ecNumber>
    </recommendedName>
    <alternativeName>
        <fullName evidence="11">Dual specificity phosphatase DUPD1</fullName>
    </alternativeName>
</protein>
<feature type="domain" description="Tyrosine specific protein phosphatases" evidence="19">
    <location>
        <begin position="114"/>
        <end position="166"/>
    </location>
</feature>
<evidence type="ECO:0000256" key="6">
    <source>
        <dbReference type="ARBA" id="ARBA00022490"/>
    </source>
</evidence>
<dbReference type="GO" id="GO:0005634">
    <property type="term" value="C:nucleus"/>
    <property type="evidence" value="ECO:0007669"/>
    <property type="project" value="UniProtKB-SubCell"/>
</dbReference>
<feature type="region of interest" description="Disordered" evidence="17">
    <location>
        <begin position="332"/>
        <end position="364"/>
    </location>
</feature>
<dbReference type="PROSITE" id="PS50056">
    <property type="entry name" value="TYR_PHOSPHATASE_2"/>
    <property type="match status" value="3"/>
</dbReference>
<keyword evidence="7" id="KW-0378">Hydrolase</keyword>
<dbReference type="Gene3D" id="3.90.190.10">
    <property type="entry name" value="Protein tyrosine phosphatase superfamily"/>
    <property type="match status" value="4"/>
</dbReference>
<evidence type="ECO:0000313" key="21">
    <source>
        <dbReference type="RefSeq" id="XP_013767109.1"/>
    </source>
</evidence>
<feature type="region of interest" description="Disordered" evidence="17">
    <location>
        <begin position="1"/>
        <end position="21"/>
    </location>
</feature>
<dbReference type="AlphaFoldDB" id="A0A9Y6JBY1"/>
<feature type="domain" description="Tyrosine specific protein phosphatases" evidence="19">
    <location>
        <begin position="474"/>
        <end position="532"/>
    </location>
</feature>
<dbReference type="PROSITE" id="PS50054">
    <property type="entry name" value="TYR_PHOSPHATASE_DUAL"/>
    <property type="match status" value="2"/>
</dbReference>
<keyword evidence="20" id="KW-1185">Reference proteome</keyword>
<name>A0A9Y6JBY1_9CICH</name>
<dbReference type="PANTHER" id="PTHR45682">
    <property type="entry name" value="AGAP008228-PA"/>
    <property type="match status" value="1"/>
</dbReference>
<keyword evidence="6" id="KW-0963">Cytoplasm</keyword>
<dbReference type="FunFam" id="3.90.190.10:FF:000037">
    <property type="entry name" value="dual specificity protein phosphatase 26"/>
    <property type="match status" value="1"/>
</dbReference>
<dbReference type="GeneID" id="102210741"/>
<dbReference type="InterPro" id="IPR029021">
    <property type="entry name" value="Prot-tyrosine_phosphatase-like"/>
</dbReference>